<dbReference type="Gene3D" id="2.30.42.10">
    <property type="match status" value="1"/>
</dbReference>
<dbReference type="SUPFAM" id="SSF50494">
    <property type="entry name" value="Trypsin-like serine proteases"/>
    <property type="match status" value="1"/>
</dbReference>
<organism evidence="7 8">
    <name type="scientific">Homoserinimonas hongtaonis</name>
    <dbReference type="NCBI Taxonomy" id="2079791"/>
    <lineage>
        <taxon>Bacteria</taxon>
        <taxon>Bacillati</taxon>
        <taxon>Actinomycetota</taxon>
        <taxon>Actinomycetes</taxon>
        <taxon>Micrococcales</taxon>
        <taxon>Microbacteriaceae</taxon>
        <taxon>Homoserinimonas</taxon>
    </lineage>
</organism>
<dbReference type="Pfam" id="PF13180">
    <property type="entry name" value="PDZ_2"/>
    <property type="match status" value="1"/>
</dbReference>
<dbReference type="Gene3D" id="2.40.10.10">
    <property type="entry name" value="Trypsin-like serine proteases"/>
    <property type="match status" value="2"/>
</dbReference>
<dbReference type="InterPro" id="IPR051201">
    <property type="entry name" value="Chloro_Bact_Ser_Proteases"/>
</dbReference>
<keyword evidence="5" id="KW-1133">Transmembrane helix</keyword>
<feature type="domain" description="PDZ" evidence="6">
    <location>
        <begin position="383"/>
        <end position="477"/>
    </location>
</feature>
<comment type="caution">
    <text evidence="7">The sequence shown here is derived from an EMBL/GenBank/DDBJ whole genome shotgun (WGS) entry which is preliminary data.</text>
</comment>
<dbReference type="OrthoDB" id="9758917at2"/>
<reference evidence="8" key="1">
    <citation type="submission" date="2018-04" db="EMBL/GenBank/DDBJ databases">
        <authorList>
            <person name="Liu S."/>
            <person name="Wang Z."/>
            <person name="Li J."/>
        </authorList>
    </citation>
    <scope>NUCLEOTIDE SEQUENCE [LARGE SCALE GENOMIC DNA]</scope>
    <source>
        <strain evidence="8">S1194</strain>
    </source>
</reference>
<dbReference type="PANTHER" id="PTHR43343">
    <property type="entry name" value="PEPTIDASE S12"/>
    <property type="match status" value="1"/>
</dbReference>
<dbReference type="Pfam" id="PF13365">
    <property type="entry name" value="Trypsin_2"/>
    <property type="match status" value="1"/>
</dbReference>
<dbReference type="AlphaFoldDB" id="A0A2U1SX03"/>
<accession>A0A2U1SX03</accession>
<feature type="region of interest" description="Disordered" evidence="4">
    <location>
        <begin position="278"/>
        <end position="303"/>
    </location>
</feature>
<dbReference type="PRINTS" id="PR00834">
    <property type="entry name" value="PROTEASES2C"/>
</dbReference>
<dbReference type="InterPro" id="IPR043504">
    <property type="entry name" value="Peptidase_S1_PA_chymotrypsin"/>
</dbReference>
<dbReference type="RefSeq" id="WP_108515540.1">
    <property type="nucleotide sequence ID" value="NZ_CP026951.1"/>
</dbReference>
<feature type="compositionally biased region" description="Low complexity" evidence="4">
    <location>
        <begin position="50"/>
        <end position="79"/>
    </location>
</feature>
<dbReference type="SUPFAM" id="SSF50156">
    <property type="entry name" value="PDZ domain-like"/>
    <property type="match status" value="1"/>
</dbReference>
<name>A0A2U1SX03_9MICO</name>
<keyword evidence="3" id="KW-0378">Hydrolase</keyword>
<evidence type="ECO:0000256" key="1">
    <source>
        <dbReference type="ARBA" id="ARBA00010541"/>
    </source>
</evidence>
<feature type="transmembrane region" description="Helical" evidence="5">
    <location>
        <begin position="92"/>
        <end position="116"/>
    </location>
</feature>
<proteinExistence type="inferred from homology"/>
<evidence type="ECO:0000256" key="3">
    <source>
        <dbReference type="ARBA" id="ARBA00022801"/>
    </source>
</evidence>
<keyword evidence="5" id="KW-0472">Membrane</keyword>
<dbReference type="Proteomes" id="UP000244978">
    <property type="component" value="Unassembled WGS sequence"/>
</dbReference>
<feature type="compositionally biased region" description="Acidic residues" evidence="4">
    <location>
        <begin position="283"/>
        <end position="293"/>
    </location>
</feature>
<dbReference type="EMBL" id="QEEX01000002">
    <property type="protein sequence ID" value="PWB96129.1"/>
    <property type="molecule type" value="Genomic_DNA"/>
</dbReference>
<evidence type="ECO:0000256" key="5">
    <source>
        <dbReference type="SAM" id="Phobius"/>
    </source>
</evidence>
<dbReference type="InterPro" id="IPR036034">
    <property type="entry name" value="PDZ_sf"/>
</dbReference>
<dbReference type="PANTHER" id="PTHR43343:SF3">
    <property type="entry name" value="PROTEASE DO-LIKE 8, CHLOROPLASTIC"/>
    <property type="match status" value="1"/>
</dbReference>
<dbReference type="GO" id="GO:0004252">
    <property type="term" value="F:serine-type endopeptidase activity"/>
    <property type="evidence" value="ECO:0007669"/>
    <property type="project" value="InterPro"/>
</dbReference>
<dbReference type="InterPro" id="IPR009003">
    <property type="entry name" value="Peptidase_S1_PA"/>
</dbReference>
<evidence type="ECO:0000259" key="6">
    <source>
        <dbReference type="PROSITE" id="PS50106"/>
    </source>
</evidence>
<dbReference type="SMART" id="SM00228">
    <property type="entry name" value="PDZ"/>
    <property type="match status" value="1"/>
</dbReference>
<keyword evidence="8" id="KW-1185">Reference proteome</keyword>
<evidence type="ECO:0000256" key="2">
    <source>
        <dbReference type="ARBA" id="ARBA00022670"/>
    </source>
</evidence>
<dbReference type="GO" id="GO:0006508">
    <property type="term" value="P:proteolysis"/>
    <property type="evidence" value="ECO:0007669"/>
    <property type="project" value="UniProtKB-KW"/>
</dbReference>
<dbReference type="PROSITE" id="PS50106">
    <property type="entry name" value="PDZ"/>
    <property type="match status" value="1"/>
</dbReference>
<sequence length="490" mass="48549">MAENPQVPEDQTPENAPETPQAPETSSVVPPLAPSTDAGHQPVSSPSVDTTPAGSPAHHTPPAGPPAGEAPRAAAPGTPDASGKPEKKRSMAAGMVAVAAVAALVGGAVGAGVVALNMDNGSVVATNDRVGTNLMINDVDNATVISGVAAKVAPSVVTLSVTGGSASGTGSGVILTEDGYIVTNAHVATLSGATSDPTIKVQSYDGRLFNATLVGSDPIADLAVVKVESDVTFQPAEFANSNKLNVGDIAIAIGAPLGLANTVTSGVISALNRSITVASSEAPDTEEAPDPDDGQNGFGPFDFWQFDNGQGNSGSTSTSTTIALPVIQTDAAINPGNSGGALVDEDGKVIGINVAIASTGTSSSETSGNIGVGFAIPSNLAKRVAFDIINDGSTSHGLLGAMVADVTDDPSLADSDTTGAAIQDVTPGGPAEKAGLKAGDLITEFNGIPVTGKTDLTAQVRVLPGGDEAEVTYIRGGKSYTTTVTLDSLQ</sequence>
<evidence type="ECO:0000313" key="7">
    <source>
        <dbReference type="EMBL" id="PWB96129.1"/>
    </source>
</evidence>
<gene>
    <name evidence="7" type="ORF">DF220_12175</name>
</gene>
<keyword evidence="2" id="KW-0645">Protease</keyword>
<protein>
    <submittedName>
        <fullName evidence="7">PDZ domain-containing protein</fullName>
    </submittedName>
</protein>
<dbReference type="InterPro" id="IPR001940">
    <property type="entry name" value="Peptidase_S1C"/>
</dbReference>
<evidence type="ECO:0000256" key="4">
    <source>
        <dbReference type="SAM" id="MobiDB-lite"/>
    </source>
</evidence>
<keyword evidence="5" id="KW-0812">Transmembrane</keyword>
<dbReference type="KEGG" id="salc:C2138_03410"/>
<feature type="region of interest" description="Disordered" evidence="4">
    <location>
        <begin position="1"/>
        <end position="88"/>
    </location>
</feature>
<dbReference type="InterPro" id="IPR001478">
    <property type="entry name" value="PDZ"/>
</dbReference>
<comment type="similarity">
    <text evidence="1">Belongs to the peptidase S1C family.</text>
</comment>
<evidence type="ECO:0000313" key="8">
    <source>
        <dbReference type="Proteomes" id="UP000244978"/>
    </source>
</evidence>